<name>A0A291QTR0_9BACT</name>
<evidence type="ECO:0000313" key="9">
    <source>
        <dbReference type="Proteomes" id="UP000220133"/>
    </source>
</evidence>
<dbReference type="SMART" id="SM00089">
    <property type="entry name" value="PKD"/>
    <property type="match status" value="15"/>
</dbReference>
<feature type="domain" description="PKD" evidence="7">
    <location>
        <begin position="688"/>
        <end position="773"/>
    </location>
</feature>
<dbReference type="KEGG" id="cbae:COR50_09305"/>
<dbReference type="InterPro" id="IPR022409">
    <property type="entry name" value="PKD/Chitinase_dom"/>
</dbReference>
<feature type="domain" description="PKD" evidence="7">
    <location>
        <begin position="859"/>
        <end position="925"/>
    </location>
</feature>
<feature type="domain" description="PKD" evidence="7">
    <location>
        <begin position="190"/>
        <end position="268"/>
    </location>
</feature>
<dbReference type="Pfam" id="PF00801">
    <property type="entry name" value="PKD"/>
    <property type="match status" value="1"/>
</dbReference>
<evidence type="ECO:0000256" key="6">
    <source>
        <dbReference type="SAM" id="SignalP"/>
    </source>
</evidence>
<feature type="domain" description="PKD" evidence="7">
    <location>
        <begin position="798"/>
        <end position="856"/>
    </location>
</feature>
<evidence type="ECO:0000313" key="8">
    <source>
        <dbReference type="EMBL" id="ATL47350.1"/>
    </source>
</evidence>
<dbReference type="InterPro" id="IPR035986">
    <property type="entry name" value="PKD_dom_sf"/>
</dbReference>
<gene>
    <name evidence="8" type="ORF">COR50_09305</name>
</gene>
<keyword evidence="6" id="KW-0732">Signal</keyword>
<dbReference type="Gene3D" id="2.60.40.10">
    <property type="entry name" value="Immunoglobulins"/>
    <property type="match status" value="15"/>
</dbReference>
<feature type="domain" description="PKD" evidence="7">
    <location>
        <begin position="465"/>
        <end position="518"/>
    </location>
</feature>
<sequence>MKRFFTYILLGTACCLLSLITHAQTVDFTADKWEGCEPLTVKFTNLTDPSAIAYNWDFSLGANASDRDVDKIFGIPNIYNVTLTATFPGGVQRSVSKTITVYANPLPLFSVSGTLGCTPYQVNFEDQSQAGSGSITRIVWDYGDGVTEEATSPTHTYQLAGSFPVSNIVTNSYGCVKGYTLPDPIVVNETPRIDFSADDRASCTAPLTVDFISSGPAAANYTWDFGDPASGTSNTSTLANPSHSYNQPGLYTVTLTATTASGCTSQVTKYHYVTIQQPTVDFDIPANICSNNPITFTNTTNPNPTIANWQFGDGTSSQAIDPTKTYSSPGDYVITLESGTPGCTQVITRDVHVEEGPVASFHATPQIGCEAPFTTQFNYDGTGATGWLWSFGDGATSTLENPNHTYNQLGTYDVTLTVTNANGCTNTLSLPGYIQVQEPEVNFTMNPPNGCIPLPVTFTPNMVVGGPVQNYLWNFGDGNTSNEANPTHTYTSQGIFTVNLTVTTVAGCTASFTSTVQAGEIPIVAFEANPTFTCANLPVQFTNLSVPRGTAWTWIFPQDNSTENIENPSHTFNTLGYHDVTLIVDNFGCIRELTKLQYINILPPIADFDFTRDCSDKYLVQFNDLSQFGPNPPVRNWHWDFGDGATSTDQSPVHTYTNPGSYTVHLTVDNGACTNEHELQVTIIDENATITVNNNTVCAGNEIEFTYAGIDAGNIATFSWDWGDGTRSTSTQSPVSKSYAQPGNYTVQLTITDDNGCVTASNSLGITVNGAMADFSFIGRNCVNDAISFTDLSITTHGNTITNWTWDFGDGSPTESTSTRPVSYSHAFSQGGNFNVNLIVEDASGCTVSSQHTVNVVDLDADFSADHDSTCIMAPVLFTPNTVNNSITYNWDFGDGTTSTEATPRHHYAAPGDYTVRLIMTNNNGCSDNREYVNMIHISNPQAQFSIPTDLSICPPIQIDFINESTDYKRVEWNFGDGSNSLLEDPSHIYTRPGDYTITLTVYSAGDCPAVYSQDIHLRGPTGSMQASPKDGCEGLEVNFSANSTNATTYTWDFDNGTVQTSTTPNITYQYKKAGRYVPRVLLTDAQGCTVLATGSDTITVDNVEAKFNISMPNACDSATILFEDQSSSYTLDSLSQGLTYTWDFGDLFTHSDSSSQQNPAYFFPRPGTYTVSLTATSSFGCQDTVTDTISIDTSPEAIIDPVNPACGGDFIQFTGHDQRQLPNTTYQWIMDGVPTYTEQQTPPVEYTQPRLYDIALIVTNENGTCHDTANLPFRVNPGVTLQAAPRNISICRGEFIAMLAQTNANQISWTDYNINDPQLAMPVANPDIDTVYYVTATNDYGCTKTDSVRVSVSQPFTVQASDVDICEGESAQLQASGAVSYSWSPASSLSNSTIPDPVAHPIADTRYTVIGYGSDNCFTARAEALVRVHPTPKVNLGPDLVIPAGNPYTLQANGNDIANWEWSPSTDLSCTYCSSTVLTPRSDQTISVRVSSIYGCEASDEVNVKIICQADNIFVPNTFSPNGDGRNDIFYPRGRGIRAVKIFRVFNRWGQMVFERSNVPADDPTYGWDGKYNGKSLEPDVFVYYLELICDTGENFVMKGNVTVLR</sequence>
<dbReference type="InterPro" id="IPR013783">
    <property type="entry name" value="Ig-like_fold"/>
</dbReference>
<dbReference type="OrthoDB" id="7794186at2"/>
<feature type="domain" description="PKD" evidence="7">
    <location>
        <begin position="381"/>
        <end position="441"/>
    </location>
</feature>
<evidence type="ECO:0000256" key="4">
    <source>
        <dbReference type="ARBA" id="ARBA00022989"/>
    </source>
</evidence>
<dbReference type="PROSITE" id="PS50093">
    <property type="entry name" value="PKD"/>
    <property type="match status" value="14"/>
</dbReference>
<dbReference type="Pfam" id="PF18911">
    <property type="entry name" value="PKD_4"/>
    <property type="match status" value="12"/>
</dbReference>
<dbReference type="PANTHER" id="PTHR46730">
    <property type="entry name" value="POLYCYSTIN-1"/>
    <property type="match status" value="1"/>
</dbReference>
<feature type="domain" description="PKD" evidence="7">
    <location>
        <begin position="24"/>
        <end position="101"/>
    </location>
</feature>
<evidence type="ECO:0000256" key="2">
    <source>
        <dbReference type="ARBA" id="ARBA00022692"/>
    </source>
</evidence>
<dbReference type="RefSeq" id="WP_098193732.1">
    <property type="nucleotide sequence ID" value="NZ_CP023777.1"/>
</dbReference>
<keyword evidence="9" id="KW-1185">Reference proteome</keyword>
<comment type="subcellular location">
    <subcellularLocation>
        <location evidence="1">Membrane</location>
        <topology evidence="1">Multi-pass membrane protein</topology>
    </subcellularLocation>
</comment>
<dbReference type="GO" id="GO:0005261">
    <property type="term" value="F:monoatomic cation channel activity"/>
    <property type="evidence" value="ECO:0007669"/>
    <property type="project" value="TreeGrafter"/>
</dbReference>
<protein>
    <recommendedName>
        <fullName evidence="7">PKD domain-containing protein</fullName>
    </recommendedName>
</protein>
<organism evidence="8 9">
    <name type="scientific">Chitinophaga caeni</name>
    <dbReference type="NCBI Taxonomy" id="2029983"/>
    <lineage>
        <taxon>Bacteria</taxon>
        <taxon>Pseudomonadati</taxon>
        <taxon>Bacteroidota</taxon>
        <taxon>Chitinophagia</taxon>
        <taxon>Chitinophagales</taxon>
        <taxon>Chitinophagaceae</taxon>
        <taxon>Chitinophaga</taxon>
    </lineage>
</organism>
<dbReference type="InterPro" id="IPR000601">
    <property type="entry name" value="PKD_dom"/>
</dbReference>
<feature type="domain" description="PKD" evidence="7">
    <location>
        <begin position="972"/>
        <end position="1002"/>
    </location>
</feature>
<feature type="domain" description="PKD" evidence="7">
    <location>
        <begin position="105"/>
        <end position="174"/>
    </location>
</feature>
<dbReference type="EMBL" id="CP023777">
    <property type="protein sequence ID" value="ATL47350.1"/>
    <property type="molecule type" value="Genomic_DNA"/>
</dbReference>
<reference evidence="8 9" key="1">
    <citation type="submission" date="2017-10" db="EMBL/GenBank/DDBJ databases">
        <title>Paenichitinophaga pekingensis gen. nov., sp. nov., isolated from activated sludge.</title>
        <authorList>
            <person name="Jin D."/>
            <person name="Kong X."/>
            <person name="Deng Y."/>
            <person name="Bai Z."/>
        </authorList>
    </citation>
    <scope>NUCLEOTIDE SEQUENCE [LARGE SCALE GENOMIC DNA]</scope>
    <source>
        <strain evidence="8 9">13</strain>
    </source>
</reference>
<dbReference type="NCBIfam" id="TIGR04131">
    <property type="entry name" value="Bac_Flav_CTERM"/>
    <property type="match status" value="1"/>
</dbReference>
<feature type="domain" description="PKD" evidence="7">
    <location>
        <begin position="1043"/>
        <end position="1106"/>
    </location>
</feature>
<keyword evidence="2" id="KW-0812">Transmembrane</keyword>
<dbReference type="CDD" id="cd00146">
    <property type="entry name" value="PKD"/>
    <property type="match status" value="12"/>
</dbReference>
<dbReference type="GO" id="GO:0005886">
    <property type="term" value="C:plasma membrane"/>
    <property type="evidence" value="ECO:0007669"/>
    <property type="project" value="TreeGrafter"/>
</dbReference>
<feature type="domain" description="PKD" evidence="7">
    <location>
        <begin position="522"/>
        <end position="586"/>
    </location>
</feature>
<evidence type="ECO:0000256" key="1">
    <source>
        <dbReference type="ARBA" id="ARBA00004141"/>
    </source>
</evidence>
<feature type="chain" id="PRO_5012787448" description="PKD domain-containing protein" evidence="6">
    <location>
        <begin position="24"/>
        <end position="1607"/>
    </location>
</feature>
<dbReference type="InterPro" id="IPR026341">
    <property type="entry name" value="T9SS_type_B"/>
</dbReference>
<feature type="domain" description="PKD" evidence="7">
    <location>
        <begin position="603"/>
        <end position="672"/>
    </location>
</feature>
<feature type="domain" description="PKD" evidence="7">
    <location>
        <begin position="1140"/>
        <end position="1192"/>
    </location>
</feature>
<evidence type="ECO:0000256" key="5">
    <source>
        <dbReference type="ARBA" id="ARBA00023136"/>
    </source>
</evidence>
<dbReference type="PANTHER" id="PTHR46730:SF4">
    <property type="entry name" value="POLYCYSTIC KIDNEY DISEASE PROTEIN 1-LIKE 1"/>
    <property type="match status" value="1"/>
</dbReference>
<keyword evidence="5" id="KW-0472">Membrane</keyword>
<keyword evidence="4" id="KW-1133">Transmembrane helix</keyword>
<feature type="domain" description="PKD" evidence="7">
    <location>
        <begin position="277"/>
        <end position="336"/>
    </location>
</feature>
<keyword evidence="3" id="KW-0677">Repeat</keyword>
<dbReference type="GO" id="GO:0006816">
    <property type="term" value="P:calcium ion transport"/>
    <property type="evidence" value="ECO:0007669"/>
    <property type="project" value="TreeGrafter"/>
</dbReference>
<evidence type="ECO:0000259" key="7">
    <source>
        <dbReference type="PROSITE" id="PS50093"/>
    </source>
</evidence>
<feature type="signal peptide" evidence="6">
    <location>
        <begin position="1"/>
        <end position="23"/>
    </location>
</feature>
<proteinExistence type="predicted"/>
<dbReference type="Proteomes" id="UP000220133">
    <property type="component" value="Chromosome"/>
</dbReference>
<dbReference type="Pfam" id="PF13585">
    <property type="entry name" value="CHU_C"/>
    <property type="match status" value="1"/>
</dbReference>
<accession>A0A291QTR0</accession>
<dbReference type="SUPFAM" id="SSF49299">
    <property type="entry name" value="PKD domain"/>
    <property type="match status" value="14"/>
</dbReference>
<evidence type="ECO:0000256" key="3">
    <source>
        <dbReference type="ARBA" id="ARBA00022737"/>
    </source>
</evidence>